<dbReference type="EMBL" id="CM047583">
    <property type="protein sequence ID" value="KAI9914212.1"/>
    <property type="molecule type" value="Genomic_DNA"/>
</dbReference>
<name>A0ACC0W645_9STRA</name>
<evidence type="ECO:0000313" key="2">
    <source>
        <dbReference type="Proteomes" id="UP001163321"/>
    </source>
</evidence>
<sequence length="322" mass="35640">MTETPHPAVVNAVISRCHLFPCHSPVGYWSWVECHQSLSPAGFHRRSGTCASTGLHPCSHVDVSHARDTCHNLYVPHFYQHRCRCLPLVLRIIAPFLVLILLNVPQIQPSNLFVPSLTPDLNQLVGVLYWGYSGFDAMGAYASDIASPQETYPRASMLTVTLMVFTYTVPFLAASGAKLYIIVDNITGTALRTWFLGCTVSGNLGIYIAKMIKNGFLCCHGWPLPRNQVFHSFRTLLTHIIQWCPSSCHSLCLRHHYHDGVNVILSVNNLLSALACLTELAAVVHLSFTRSYLQSESLGSLHRSYLGSFYSPLAPSSCGRSP</sequence>
<evidence type="ECO:0000313" key="1">
    <source>
        <dbReference type="EMBL" id="KAI9914212.1"/>
    </source>
</evidence>
<reference evidence="1 2" key="1">
    <citation type="journal article" date="2022" name="bioRxiv">
        <title>The genome of the oomycete Peronosclerospora sorghi, a cosmopolitan pathogen of maize and sorghum, is inflated with dispersed pseudogenes.</title>
        <authorList>
            <person name="Fletcher K."/>
            <person name="Martin F."/>
            <person name="Isakeit T."/>
            <person name="Cavanaugh K."/>
            <person name="Magill C."/>
            <person name="Michelmore R."/>
        </authorList>
    </citation>
    <scope>NUCLEOTIDE SEQUENCE [LARGE SCALE GENOMIC DNA]</scope>
    <source>
        <strain evidence="1">P6</strain>
    </source>
</reference>
<accession>A0ACC0W645</accession>
<comment type="caution">
    <text evidence="1">The sequence shown here is derived from an EMBL/GenBank/DDBJ whole genome shotgun (WGS) entry which is preliminary data.</text>
</comment>
<keyword evidence="2" id="KW-1185">Reference proteome</keyword>
<proteinExistence type="predicted"/>
<protein>
    <submittedName>
        <fullName evidence="1">Uncharacterized protein</fullName>
    </submittedName>
</protein>
<gene>
    <name evidence="1" type="ORF">PsorP6_004888</name>
</gene>
<dbReference type="Proteomes" id="UP001163321">
    <property type="component" value="Chromosome 4"/>
</dbReference>
<organism evidence="1 2">
    <name type="scientific">Peronosclerospora sorghi</name>
    <dbReference type="NCBI Taxonomy" id="230839"/>
    <lineage>
        <taxon>Eukaryota</taxon>
        <taxon>Sar</taxon>
        <taxon>Stramenopiles</taxon>
        <taxon>Oomycota</taxon>
        <taxon>Peronosporomycetes</taxon>
        <taxon>Peronosporales</taxon>
        <taxon>Peronosporaceae</taxon>
        <taxon>Peronosclerospora</taxon>
    </lineage>
</organism>